<evidence type="ECO:0000259" key="9">
    <source>
        <dbReference type="Pfam" id="PF01035"/>
    </source>
</evidence>
<evidence type="ECO:0000256" key="5">
    <source>
        <dbReference type="ARBA" id="ARBA00022679"/>
    </source>
</evidence>
<dbReference type="NCBIfam" id="TIGR00589">
    <property type="entry name" value="ogt"/>
    <property type="match status" value="1"/>
</dbReference>
<keyword evidence="6" id="KW-0227">DNA damage</keyword>
<dbReference type="Proteomes" id="UP000051697">
    <property type="component" value="Unassembled WGS sequence"/>
</dbReference>
<reference evidence="10 11" key="1">
    <citation type="journal article" date="2015" name="Genome Announc.">
        <title>Expanding the biotechnology potential of lactobacilli through comparative genomics of 213 strains and associated genera.</title>
        <authorList>
            <person name="Sun Z."/>
            <person name="Harris H.M."/>
            <person name="McCann A."/>
            <person name="Guo C."/>
            <person name="Argimon S."/>
            <person name="Zhang W."/>
            <person name="Yang X."/>
            <person name="Jeffery I.B."/>
            <person name="Cooney J.C."/>
            <person name="Kagawa T.F."/>
            <person name="Liu W."/>
            <person name="Song Y."/>
            <person name="Salvetti E."/>
            <person name="Wrobel A."/>
            <person name="Rasinkangas P."/>
            <person name="Parkhill J."/>
            <person name="Rea M.C."/>
            <person name="O'Sullivan O."/>
            <person name="Ritari J."/>
            <person name="Douillard F.P."/>
            <person name="Paul Ross R."/>
            <person name="Yang R."/>
            <person name="Briner A.E."/>
            <person name="Felis G.E."/>
            <person name="de Vos W.M."/>
            <person name="Barrangou R."/>
            <person name="Klaenhammer T.R."/>
            <person name="Caufield P.W."/>
            <person name="Cui Y."/>
            <person name="Zhang H."/>
            <person name="O'Toole P.W."/>
        </authorList>
    </citation>
    <scope>NUCLEOTIDE SEQUENCE [LARGE SCALE GENOMIC DNA]</scope>
    <source>
        <strain evidence="10 11">DSM 15707</strain>
    </source>
</reference>
<dbReference type="Gene3D" id="1.10.10.10">
    <property type="entry name" value="Winged helix-like DNA-binding domain superfamily/Winged helix DNA-binding domain"/>
    <property type="match status" value="1"/>
</dbReference>
<evidence type="ECO:0000256" key="3">
    <source>
        <dbReference type="ARBA" id="ARBA00011918"/>
    </source>
</evidence>
<keyword evidence="4 10" id="KW-0489">Methyltransferase</keyword>
<organism evidence="10 11">
    <name type="scientific">Paucilactobacillus oligofermentans DSM 15707 = LMG 22743</name>
    <dbReference type="NCBI Taxonomy" id="1423778"/>
    <lineage>
        <taxon>Bacteria</taxon>
        <taxon>Bacillati</taxon>
        <taxon>Bacillota</taxon>
        <taxon>Bacilli</taxon>
        <taxon>Lactobacillales</taxon>
        <taxon>Lactobacillaceae</taxon>
        <taxon>Paucilactobacillus</taxon>
    </lineage>
</organism>
<dbReference type="FunFam" id="1.10.10.10:FF:000214">
    <property type="entry name" value="Methylated-DNA--protein-cysteine methyltransferase"/>
    <property type="match status" value="1"/>
</dbReference>
<evidence type="ECO:0000256" key="2">
    <source>
        <dbReference type="ARBA" id="ARBA00008711"/>
    </source>
</evidence>
<keyword evidence="5 10" id="KW-0808">Transferase</keyword>
<comment type="catalytic activity">
    <reaction evidence="8">
        <text>a 6-O-methyl-2'-deoxyguanosine in DNA + L-cysteinyl-[protein] = S-methyl-L-cysteinyl-[protein] + a 2'-deoxyguanosine in DNA</text>
        <dbReference type="Rhea" id="RHEA:24000"/>
        <dbReference type="Rhea" id="RHEA-COMP:10131"/>
        <dbReference type="Rhea" id="RHEA-COMP:10132"/>
        <dbReference type="Rhea" id="RHEA-COMP:11367"/>
        <dbReference type="Rhea" id="RHEA-COMP:11368"/>
        <dbReference type="ChEBI" id="CHEBI:29950"/>
        <dbReference type="ChEBI" id="CHEBI:82612"/>
        <dbReference type="ChEBI" id="CHEBI:85445"/>
        <dbReference type="ChEBI" id="CHEBI:85448"/>
        <dbReference type="EC" id="2.1.1.63"/>
    </reaction>
</comment>
<protein>
    <recommendedName>
        <fullName evidence="3">methylated-DNA--[protein]-cysteine S-methyltransferase</fullName>
        <ecNumber evidence="3">2.1.1.63</ecNumber>
    </recommendedName>
</protein>
<dbReference type="EC" id="2.1.1.63" evidence="3"/>
<dbReference type="CDD" id="cd06445">
    <property type="entry name" value="ATase"/>
    <property type="match status" value="1"/>
</dbReference>
<accession>A0A0R1RGG5</accession>
<proteinExistence type="inferred from homology"/>
<evidence type="ECO:0000313" key="11">
    <source>
        <dbReference type="Proteomes" id="UP000051697"/>
    </source>
</evidence>
<keyword evidence="7" id="KW-0234">DNA repair</keyword>
<dbReference type="GO" id="GO:0032259">
    <property type="term" value="P:methylation"/>
    <property type="evidence" value="ECO:0007669"/>
    <property type="project" value="UniProtKB-KW"/>
</dbReference>
<comment type="catalytic activity">
    <reaction evidence="1">
        <text>a 4-O-methyl-thymidine in DNA + L-cysteinyl-[protein] = a thymidine in DNA + S-methyl-L-cysteinyl-[protein]</text>
        <dbReference type="Rhea" id="RHEA:53428"/>
        <dbReference type="Rhea" id="RHEA-COMP:10131"/>
        <dbReference type="Rhea" id="RHEA-COMP:10132"/>
        <dbReference type="Rhea" id="RHEA-COMP:13555"/>
        <dbReference type="Rhea" id="RHEA-COMP:13556"/>
        <dbReference type="ChEBI" id="CHEBI:29950"/>
        <dbReference type="ChEBI" id="CHEBI:82612"/>
        <dbReference type="ChEBI" id="CHEBI:137386"/>
        <dbReference type="ChEBI" id="CHEBI:137387"/>
        <dbReference type="EC" id="2.1.1.63"/>
    </reaction>
</comment>
<dbReference type="EMBL" id="AZFE01000031">
    <property type="protein sequence ID" value="KRL55454.1"/>
    <property type="molecule type" value="Genomic_DNA"/>
</dbReference>
<comment type="similarity">
    <text evidence="2">Belongs to the MGMT family.</text>
</comment>
<dbReference type="Pfam" id="PF01035">
    <property type="entry name" value="DNA_binding_1"/>
    <property type="match status" value="1"/>
</dbReference>
<gene>
    <name evidence="10" type="ORF">FC70_GL001051</name>
</gene>
<dbReference type="PANTHER" id="PTHR10815">
    <property type="entry name" value="METHYLATED-DNA--PROTEIN-CYSTEINE METHYLTRANSFERASE"/>
    <property type="match status" value="1"/>
</dbReference>
<evidence type="ECO:0000256" key="4">
    <source>
        <dbReference type="ARBA" id="ARBA00022603"/>
    </source>
</evidence>
<dbReference type="PROSITE" id="PS00374">
    <property type="entry name" value="MGMT"/>
    <property type="match status" value="1"/>
</dbReference>
<dbReference type="InterPro" id="IPR001497">
    <property type="entry name" value="MethylDNA_cys_MeTrfase_AS"/>
</dbReference>
<dbReference type="InterPro" id="IPR036217">
    <property type="entry name" value="MethylDNA_cys_MeTrfase_DNAb"/>
</dbReference>
<dbReference type="InterPro" id="IPR036388">
    <property type="entry name" value="WH-like_DNA-bd_sf"/>
</dbReference>
<dbReference type="InterPro" id="IPR014048">
    <property type="entry name" value="MethylDNA_cys_MeTrfase_DNA-bd"/>
</dbReference>
<dbReference type="GO" id="GO:0003908">
    <property type="term" value="F:methylated-DNA-[protein]-cysteine S-methyltransferase activity"/>
    <property type="evidence" value="ECO:0007669"/>
    <property type="project" value="UniProtKB-EC"/>
</dbReference>
<feature type="domain" description="Methylated-DNA-[protein]-cysteine S-methyltransferase DNA binding" evidence="9">
    <location>
        <begin position="58"/>
        <end position="139"/>
    </location>
</feature>
<evidence type="ECO:0000256" key="8">
    <source>
        <dbReference type="ARBA" id="ARBA00049348"/>
    </source>
</evidence>
<sequence>MHGIWFENQKYFQDSLTEMPIIDEIHPYSLVVKSWLSHYFNGERPAIDELILSPNVTNFRKRVLNVLQEIPYGETISYKEIGQSMANSPMSAQAIGGAVGHNPIAIVIPCHRVVGANGNLTGYAAGINTKIKLLAHEHVNLDNLFIPNQKGL</sequence>
<dbReference type="AlphaFoldDB" id="A0A0R1RGG5"/>
<dbReference type="PANTHER" id="PTHR10815:SF5">
    <property type="entry name" value="METHYLATED-DNA--PROTEIN-CYSTEINE METHYLTRANSFERASE"/>
    <property type="match status" value="1"/>
</dbReference>
<name>A0A0R1RGG5_9LACO</name>
<evidence type="ECO:0000256" key="6">
    <source>
        <dbReference type="ARBA" id="ARBA00022763"/>
    </source>
</evidence>
<dbReference type="PATRIC" id="fig|1423778.4.peg.1085"/>
<dbReference type="GO" id="GO:0006281">
    <property type="term" value="P:DNA repair"/>
    <property type="evidence" value="ECO:0007669"/>
    <property type="project" value="UniProtKB-KW"/>
</dbReference>
<dbReference type="STRING" id="1423778.FC70_GL001051"/>
<evidence type="ECO:0000313" key="10">
    <source>
        <dbReference type="EMBL" id="KRL55454.1"/>
    </source>
</evidence>
<comment type="caution">
    <text evidence="10">The sequence shown here is derived from an EMBL/GenBank/DDBJ whole genome shotgun (WGS) entry which is preliminary data.</text>
</comment>
<evidence type="ECO:0000256" key="7">
    <source>
        <dbReference type="ARBA" id="ARBA00023204"/>
    </source>
</evidence>
<keyword evidence="11" id="KW-1185">Reference proteome</keyword>
<evidence type="ECO:0000256" key="1">
    <source>
        <dbReference type="ARBA" id="ARBA00001286"/>
    </source>
</evidence>
<dbReference type="SUPFAM" id="SSF46767">
    <property type="entry name" value="Methylated DNA-protein cysteine methyltransferase, C-terminal domain"/>
    <property type="match status" value="1"/>
</dbReference>